<name>J9F4C4_9ZZZZ</name>
<reference evidence="2" key="1">
    <citation type="journal article" date="2012" name="PLoS ONE">
        <title>Gene sets for utilization of primary and secondary nutrition supplies in the distal gut of endangered iberian lynx.</title>
        <authorList>
            <person name="Alcaide M."/>
            <person name="Messina E."/>
            <person name="Richter M."/>
            <person name="Bargiela R."/>
            <person name="Peplies J."/>
            <person name="Huws S.A."/>
            <person name="Newbold C.J."/>
            <person name="Golyshin P.N."/>
            <person name="Simon M.A."/>
            <person name="Lopez G."/>
            <person name="Yakimov M.M."/>
            <person name="Ferrer M."/>
        </authorList>
    </citation>
    <scope>NUCLEOTIDE SEQUENCE</scope>
</reference>
<keyword evidence="1" id="KW-0812">Transmembrane</keyword>
<comment type="caution">
    <text evidence="2">The sequence shown here is derived from an EMBL/GenBank/DDBJ whole genome shotgun (WGS) entry which is preliminary data.</text>
</comment>
<gene>
    <name evidence="2" type="ORF">EVA_22529</name>
</gene>
<evidence type="ECO:0000256" key="1">
    <source>
        <dbReference type="SAM" id="Phobius"/>
    </source>
</evidence>
<sequence>MLLICLMYCVALFYFATHPVIPTLGILHPVLLIYLLVCSYLQSVYPLGLCLPGYLQWGRMWAYASPAILLIFLYGLGAAVGSELSRVYTVDDFRDYFLSGDVVLRMAALLLSGYYIVNIFRLPHRLARKMEYPRDLIAYGSALGLVSVFFVCIAVRFNPVLLTIYMLLFTLVNMFLFFRILQPTVESISYPTFREVQTPPTKEQITQSEADDFNEANLQRFEVMEYIMQHDKPFLDPLFNRERLCRLVGFNRHVALQTIRSQGYNDIHEYISRYRVAELRRRIEQGIITDVKQHTQVGFRHNQTAITSFERYEGKGLVEFIERNNQLHTEETTKQPELTEK</sequence>
<dbReference type="AlphaFoldDB" id="J9F4C4"/>
<evidence type="ECO:0008006" key="3">
    <source>
        <dbReference type="Google" id="ProtNLM"/>
    </source>
</evidence>
<organism evidence="2">
    <name type="scientific">gut metagenome</name>
    <dbReference type="NCBI Taxonomy" id="749906"/>
    <lineage>
        <taxon>unclassified sequences</taxon>
        <taxon>metagenomes</taxon>
        <taxon>organismal metagenomes</taxon>
    </lineage>
</organism>
<feature type="transmembrane region" description="Helical" evidence="1">
    <location>
        <begin position="163"/>
        <end position="181"/>
    </location>
</feature>
<keyword evidence="1" id="KW-1133">Transmembrane helix</keyword>
<proteinExistence type="predicted"/>
<keyword evidence="1" id="KW-0472">Membrane</keyword>
<feature type="transmembrane region" description="Helical" evidence="1">
    <location>
        <begin position="102"/>
        <end position="124"/>
    </location>
</feature>
<feature type="transmembrane region" description="Helical" evidence="1">
    <location>
        <begin position="32"/>
        <end position="54"/>
    </location>
</feature>
<protein>
    <recommendedName>
        <fullName evidence="3">HTH araC/xylS-type domain-containing protein</fullName>
    </recommendedName>
</protein>
<evidence type="ECO:0000313" key="2">
    <source>
        <dbReference type="EMBL" id="EJW89363.1"/>
    </source>
</evidence>
<accession>J9F4C4</accession>
<feature type="transmembrane region" description="Helical" evidence="1">
    <location>
        <begin position="136"/>
        <end position="157"/>
    </location>
</feature>
<dbReference type="EMBL" id="AMCI01009526">
    <property type="protein sequence ID" value="EJW89363.1"/>
    <property type="molecule type" value="Genomic_DNA"/>
</dbReference>
<feature type="transmembrane region" description="Helical" evidence="1">
    <location>
        <begin position="61"/>
        <end position="82"/>
    </location>
</feature>